<keyword evidence="3" id="KW-1003">Cell membrane</keyword>
<reference evidence="9" key="1">
    <citation type="journal article" date="2020" name="mSystems">
        <title>Genome- and Community-Level Interaction Insights into Carbon Utilization and Element Cycling Functions of Hydrothermarchaeota in Hydrothermal Sediment.</title>
        <authorList>
            <person name="Zhou Z."/>
            <person name="Liu Y."/>
            <person name="Xu W."/>
            <person name="Pan J."/>
            <person name="Luo Z.H."/>
            <person name="Li M."/>
        </authorList>
    </citation>
    <scope>NUCLEOTIDE SEQUENCE [LARGE SCALE GENOMIC DNA]</scope>
    <source>
        <strain evidence="9">HyVt-92</strain>
    </source>
</reference>
<comment type="caution">
    <text evidence="9">The sequence shown here is derived from an EMBL/GenBank/DDBJ whole genome shotgun (WGS) entry which is preliminary data.</text>
</comment>
<evidence type="ECO:0000256" key="7">
    <source>
        <dbReference type="RuleBase" id="RU363032"/>
    </source>
</evidence>
<organism evidence="9">
    <name type="scientific">Aerophobetes bacterium</name>
    <dbReference type="NCBI Taxonomy" id="2030807"/>
    <lineage>
        <taxon>Bacteria</taxon>
        <taxon>Candidatus Aerophobota</taxon>
    </lineage>
</organism>
<evidence type="ECO:0000256" key="4">
    <source>
        <dbReference type="ARBA" id="ARBA00022692"/>
    </source>
</evidence>
<accession>A0A7V5HZL7</accession>
<feature type="transmembrane region" description="Helical" evidence="7">
    <location>
        <begin position="147"/>
        <end position="167"/>
    </location>
</feature>
<feature type="domain" description="ABC transmembrane type-1" evidence="8">
    <location>
        <begin position="74"/>
        <end position="267"/>
    </location>
</feature>
<dbReference type="SUPFAM" id="SSF161098">
    <property type="entry name" value="MetI-like"/>
    <property type="match status" value="1"/>
</dbReference>
<dbReference type="Gene3D" id="1.10.3720.10">
    <property type="entry name" value="MetI-like"/>
    <property type="match status" value="1"/>
</dbReference>
<feature type="transmembrane region" description="Helical" evidence="7">
    <location>
        <begin position="73"/>
        <end position="100"/>
    </location>
</feature>
<dbReference type="CDD" id="cd06261">
    <property type="entry name" value="TM_PBP2"/>
    <property type="match status" value="1"/>
</dbReference>
<evidence type="ECO:0000256" key="1">
    <source>
        <dbReference type="ARBA" id="ARBA00004651"/>
    </source>
</evidence>
<feature type="transmembrane region" description="Helical" evidence="7">
    <location>
        <begin position="12"/>
        <end position="35"/>
    </location>
</feature>
<keyword evidence="4 7" id="KW-0812">Transmembrane</keyword>
<dbReference type="InterPro" id="IPR035906">
    <property type="entry name" value="MetI-like_sf"/>
</dbReference>
<proteinExistence type="inferred from homology"/>
<evidence type="ECO:0000256" key="2">
    <source>
        <dbReference type="ARBA" id="ARBA00022448"/>
    </source>
</evidence>
<keyword evidence="6 7" id="KW-0472">Membrane</keyword>
<evidence type="ECO:0000313" key="9">
    <source>
        <dbReference type="EMBL" id="HHF98833.1"/>
    </source>
</evidence>
<keyword evidence="5 7" id="KW-1133">Transmembrane helix</keyword>
<comment type="subcellular location">
    <subcellularLocation>
        <location evidence="1 7">Cell membrane</location>
        <topology evidence="1 7">Multi-pass membrane protein</topology>
    </subcellularLocation>
</comment>
<dbReference type="Proteomes" id="UP000886070">
    <property type="component" value="Unassembled WGS sequence"/>
</dbReference>
<evidence type="ECO:0000256" key="3">
    <source>
        <dbReference type="ARBA" id="ARBA00022475"/>
    </source>
</evidence>
<feature type="transmembrane region" description="Helical" evidence="7">
    <location>
        <begin position="112"/>
        <end position="135"/>
    </location>
</feature>
<evidence type="ECO:0000256" key="6">
    <source>
        <dbReference type="ARBA" id="ARBA00023136"/>
    </source>
</evidence>
<name>A0A7V5HZL7_UNCAE</name>
<dbReference type="Pfam" id="PF00528">
    <property type="entry name" value="BPD_transp_1"/>
    <property type="match status" value="1"/>
</dbReference>
<gene>
    <name evidence="9" type="ORF">ENL39_05035</name>
</gene>
<keyword evidence="2 7" id="KW-0813">Transport</keyword>
<dbReference type="PROSITE" id="PS50928">
    <property type="entry name" value="ABC_TM1"/>
    <property type="match status" value="1"/>
</dbReference>
<dbReference type="GO" id="GO:0055085">
    <property type="term" value="P:transmembrane transport"/>
    <property type="evidence" value="ECO:0007669"/>
    <property type="project" value="InterPro"/>
</dbReference>
<dbReference type="InterPro" id="IPR050901">
    <property type="entry name" value="BP-dep_ABC_trans_perm"/>
</dbReference>
<dbReference type="PANTHER" id="PTHR32243">
    <property type="entry name" value="MALTOSE TRANSPORT SYSTEM PERMEASE-RELATED"/>
    <property type="match status" value="1"/>
</dbReference>
<dbReference type="InterPro" id="IPR000515">
    <property type="entry name" value="MetI-like"/>
</dbReference>
<dbReference type="GO" id="GO:0005886">
    <property type="term" value="C:plasma membrane"/>
    <property type="evidence" value="ECO:0007669"/>
    <property type="project" value="UniProtKB-SubCell"/>
</dbReference>
<evidence type="ECO:0000259" key="8">
    <source>
        <dbReference type="PROSITE" id="PS50928"/>
    </source>
</evidence>
<comment type="similarity">
    <text evidence="7">Belongs to the binding-protein-dependent transport system permease family.</text>
</comment>
<dbReference type="EMBL" id="DRTT01000141">
    <property type="protein sequence ID" value="HHF98833.1"/>
    <property type="molecule type" value="Genomic_DNA"/>
</dbReference>
<dbReference type="AlphaFoldDB" id="A0A7V5HZL7"/>
<dbReference type="PANTHER" id="PTHR32243:SF18">
    <property type="entry name" value="INNER MEMBRANE ABC TRANSPORTER PERMEASE PROTEIN YCJP"/>
    <property type="match status" value="1"/>
</dbReference>
<sequence length="282" mass="31727">MGFKKKIGVVSFWVAIIIFSIWTLFPFFMAVVTSFKKLAESYTPTFIPYLQFKPSFYAWTALWGEEFQMLSRALINSIVVGGVSSFIVLILGCLSGYALSRFIFEKWKNKDIATWILSLRMMPPAVVLIPIFLMMRTLNILDTWRSLILTHVLFNLPLAVWLAMDFFNELPKEIEESALIDGCSRFGAFLRIGLPLSSSGLVAIYILSFIFSWGEFLFAVGLTYNRAITFPVQITSLFLSTEGLNFPRVSSLTLVAITPPILLAIPLSKYLIRGLTLGAVKG</sequence>
<protein>
    <submittedName>
        <fullName evidence="9">Carbohydrate ABC transporter permease</fullName>
    </submittedName>
</protein>
<evidence type="ECO:0000256" key="5">
    <source>
        <dbReference type="ARBA" id="ARBA00022989"/>
    </source>
</evidence>